<feature type="transmembrane region" description="Helical" evidence="1">
    <location>
        <begin position="106"/>
        <end position="125"/>
    </location>
</feature>
<keyword evidence="1" id="KW-0472">Membrane</keyword>
<feature type="non-terminal residue" evidence="2">
    <location>
        <position position="1"/>
    </location>
</feature>
<reference evidence="2" key="1">
    <citation type="journal article" date="2012" name="Proc. Natl. Acad. Sci. U.S.A.">
        <title>Antigenic diversity is generated by distinct evolutionary mechanisms in African trypanosome species.</title>
        <authorList>
            <person name="Jackson A.P."/>
            <person name="Berry A."/>
            <person name="Aslett M."/>
            <person name="Allison H.C."/>
            <person name="Burton P."/>
            <person name="Vavrova-Anderson J."/>
            <person name="Brown R."/>
            <person name="Browne H."/>
            <person name="Corton N."/>
            <person name="Hauser H."/>
            <person name="Gamble J."/>
            <person name="Gilderthorp R."/>
            <person name="Marcello L."/>
            <person name="McQuillan J."/>
            <person name="Otto T.D."/>
            <person name="Quail M.A."/>
            <person name="Sanders M.J."/>
            <person name="van Tonder A."/>
            <person name="Ginger M.L."/>
            <person name="Field M.C."/>
            <person name="Barry J.D."/>
            <person name="Hertz-Fowler C."/>
            <person name="Berriman M."/>
        </authorList>
    </citation>
    <scope>NUCLEOTIDE SEQUENCE</scope>
    <source>
        <strain evidence="2">Y486</strain>
    </source>
</reference>
<proteinExistence type="predicted"/>
<dbReference type="VEuPathDB" id="TriTrypDB:TvY486_0500760"/>
<evidence type="ECO:0000256" key="1">
    <source>
        <dbReference type="SAM" id="Phobius"/>
    </source>
</evidence>
<name>G0TVA1_TRYVY</name>
<keyword evidence="1" id="KW-1133">Transmembrane helix</keyword>
<feature type="transmembrane region" description="Helical" evidence="1">
    <location>
        <begin position="132"/>
        <end position="152"/>
    </location>
</feature>
<dbReference type="EMBL" id="HE573021">
    <property type="protein sequence ID" value="CCC47867.1"/>
    <property type="molecule type" value="Genomic_DNA"/>
</dbReference>
<gene>
    <name evidence="2" type="ORF">TVY486_0500760</name>
</gene>
<dbReference type="AlphaFoldDB" id="G0TVA1"/>
<protein>
    <submittedName>
        <fullName evidence="2">Uncharacterized protein</fullName>
    </submittedName>
</protein>
<accession>G0TVA1</accession>
<evidence type="ECO:0000313" key="2">
    <source>
        <dbReference type="EMBL" id="CCC47867.1"/>
    </source>
</evidence>
<organism evidence="2">
    <name type="scientific">Trypanosoma vivax (strain Y486)</name>
    <dbReference type="NCBI Taxonomy" id="1055687"/>
    <lineage>
        <taxon>Eukaryota</taxon>
        <taxon>Discoba</taxon>
        <taxon>Euglenozoa</taxon>
        <taxon>Kinetoplastea</taxon>
        <taxon>Metakinetoplastina</taxon>
        <taxon>Trypanosomatida</taxon>
        <taxon>Trypanosomatidae</taxon>
        <taxon>Trypanosoma</taxon>
        <taxon>Duttonella</taxon>
    </lineage>
</organism>
<keyword evidence="1" id="KW-0812">Transmembrane</keyword>
<sequence>PPRSYTGRTHLSDCRVLPMERAPHDGPSTSHFPVSPLCGAMVVPTRSCRRPTAVAAATATALTLNILSPPQTLCTCHLLSCGRGRELPVLPSMVISIRVLKIASPFYFWSLFWCYFFLTYLLAPLNKRANLLLGRFASAFLWLVNFSGRGFLSPIFSP</sequence>